<dbReference type="Proteomes" id="UP000323000">
    <property type="component" value="Chromosome 9"/>
</dbReference>
<evidence type="ECO:0000256" key="2">
    <source>
        <dbReference type="ARBA" id="ARBA00022801"/>
    </source>
</evidence>
<reference evidence="10" key="1">
    <citation type="journal article" date="2019" name="Gigascience">
        <title>De novo genome assembly of the endangered Acer yangbiense, a plant species with extremely small populations endemic to Yunnan Province, China.</title>
        <authorList>
            <person name="Yang J."/>
            <person name="Wariss H.M."/>
            <person name="Tao L."/>
            <person name="Zhang R."/>
            <person name="Yun Q."/>
            <person name="Hollingsworth P."/>
            <person name="Dao Z."/>
            <person name="Luo G."/>
            <person name="Guo H."/>
            <person name="Ma Y."/>
            <person name="Sun W."/>
        </authorList>
    </citation>
    <scope>NUCLEOTIDE SEQUENCE [LARGE SCALE GENOMIC DNA]</scope>
    <source>
        <strain evidence="10">cv. Malutang</strain>
    </source>
</reference>
<dbReference type="GO" id="GO:0016787">
    <property type="term" value="F:hydrolase activity"/>
    <property type="evidence" value="ECO:0007669"/>
    <property type="project" value="UniProtKB-KW"/>
</dbReference>
<keyword evidence="10" id="KW-1185">Reference proteome</keyword>
<evidence type="ECO:0000313" key="9">
    <source>
        <dbReference type="EMBL" id="TXG53869.1"/>
    </source>
</evidence>
<sequence>MGPISEYIHGFDQRVLRIPGPGLPPSLPILFTILPSTIFIFPIQICTPLTTSIVVIHDIQTFLDYSVYSGADNPFILPPPPLLTSPPPLPQQTQSQSGRNWILFACAWSGSFQSLVSSFVLVIACKSQDSLTLYFFCFFFVFIKLYLIFSSTIFGSAGSGLAFPDLDLDLARVSNLQIGKTQQQQEMAVEREHPQEDASIIRFYKTVLGWDYFRLLKESQKFNKNNKKNDGDELGLKPVKDTYNDVDDYLATFEPLLFEEVKAQIIQKKDDEEVQEWKLRLVTECSEADEFHLLSVTYDENEETEKISPNDLMLFSRQQFNEGAKFPTTYAFALVEHRQAISLRLRMYLAGEVIHVNKDAVKSQRLLNMRSLITSSVNEVDKPLYSLKICSLSTIAREYIALRSIGSLPFKDLILTATEKVSGSQDQNWKIPGPLHEYIKENHNVSQLEAIYEGLSRKPFVLIQGPPGTGKTQTILGLLSAILHATPARMHSKLKNWGRASPWLVGANPRDNIMPVDGDGGFFPTTGNDLKPEVVNSSRKYRLRVLVCAPSNSALDEIVLRLLNTGTSFSHVLMATYHNLAAYVLWFHADAGIRNENVRAYTPKIVRIGLNAHHSINSVAMDHLVEQKRDDSAADKQKLGGTLKDKDSIRSAILNEAVIVCSTLSFSGSSLLSKLNQGFDIVIIDEAAQAVEPATLVPLVTGCKQVGDPVQLPATVISTVAQSLGYGTSLFKRLQRAGYPVTMLKTQYRMHPQIRSFPSKEFYDEALEDGPTVEDYTTRDWHKYSCFGPFCFFDIHEGLESQPSGSGSWINIDEVEFVLLLYHKLVSMYPELKSSSQLAIISPYRNQVKQFNERFKETFGAESKKIVDITTVDGCQGREKDVAIFSCVRAKEKEKAGSKKEKKGIGFVADYRRMNVAITRAKSSVLVVGSASTLRKDEHWNNLIESAENRGCFYKVSKPYASFFSEEKLELLNVRAKAKDMEAQAAERGGIHDNENMAVYGNAGDADQGQADDNDYGDGYGDVDDGGIEED</sequence>
<protein>
    <recommendedName>
        <fullName evidence="11">Helicase ATP-binding domain-containing protein</fullName>
    </recommendedName>
</protein>
<keyword evidence="6" id="KW-1133">Transmembrane helix</keyword>
<dbReference type="GO" id="GO:0004386">
    <property type="term" value="F:helicase activity"/>
    <property type="evidence" value="ECO:0007669"/>
    <property type="project" value="UniProtKB-KW"/>
</dbReference>
<evidence type="ECO:0000256" key="1">
    <source>
        <dbReference type="ARBA" id="ARBA00022741"/>
    </source>
</evidence>
<evidence type="ECO:0008006" key="11">
    <source>
        <dbReference type="Google" id="ProtNLM"/>
    </source>
</evidence>
<keyword evidence="6" id="KW-0472">Membrane</keyword>
<dbReference type="GO" id="GO:0005524">
    <property type="term" value="F:ATP binding"/>
    <property type="evidence" value="ECO:0007669"/>
    <property type="project" value="UniProtKB-KW"/>
</dbReference>
<feature type="region of interest" description="Disordered" evidence="5">
    <location>
        <begin position="985"/>
        <end position="1031"/>
    </location>
</feature>
<dbReference type="GO" id="GO:0005694">
    <property type="term" value="C:chromosome"/>
    <property type="evidence" value="ECO:0007669"/>
    <property type="project" value="UniProtKB-ARBA"/>
</dbReference>
<feature type="transmembrane region" description="Helical" evidence="6">
    <location>
        <begin position="131"/>
        <end position="149"/>
    </location>
</feature>
<proteinExistence type="predicted"/>
<keyword evidence="3" id="KW-0347">Helicase</keyword>
<evidence type="ECO:0000259" key="7">
    <source>
        <dbReference type="Pfam" id="PF13086"/>
    </source>
</evidence>
<feature type="compositionally biased region" description="Low complexity" evidence="5">
    <location>
        <begin position="1000"/>
        <end position="1009"/>
    </location>
</feature>
<dbReference type="PANTHER" id="PTHR10887">
    <property type="entry name" value="DNA2/NAM7 HELICASE FAMILY"/>
    <property type="match status" value="1"/>
</dbReference>
<accession>A0A5C7HAQ7</accession>
<dbReference type="Gene3D" id="3.40.50.300">
    <property type="entry name" value="P-loop containing nucleotide triphosphate hydrolases"/>
    <property type="match status" value="2"/>
</dbReference>
<name>A0A5C7HAQ7_9ROSI</name>
<dbReference type="PANTHER" id="PTHR10887:SF538">
    <property type="entry name" value="HELICASE MAGATAMA 3-RELATED"/>
    <property type="match status" value="1"/>
</dbReference>
<keyword evidence="6" id="KW-0812">Transmembrane</keyword>
<organism evidence="9 10">
    <name type="scientific">Acer yangbiense</name>
    <dbReference type="NCBI Taxonomy" id="1000413"/>
    <lineage>
        <taxon>Eukaryota</taxon>
        <taxon>Viridiplantae</taxon>
        <taxon>Streptophyta</taxon>
        <taxon>Embryophyta</taxon>
        <taxon>Tracheophyta</taxon>
        <taxon>Spermatophyta</taxon>
        <taxon>Magnoliopsida</taxon>
        <taxon>eudicotyledons</taxon>
        <taxon>Gunneridae</taxon>
        <taxon>Pentapetalae</taxon>
        <taxon>rosids</taxon>
        <taxon>malvids</taxon>
        <taxon>Sapindales</taxon>
        <taxon>Sapindaceae</taxon>
        <taxon>Hippocastanoideae</taxon>
        <taxon>Acereae</taxon>
        <taxon>Acer</taxon>
    </lineage>
</organism>
<dbReference type="InterPro" id="IPR047187">
    <property type="entry name" value="SF1_C_Upf1"/>
</dbReference>
<keyword evidence="1" id="KW-0547">Nucleotide-binding</keyword>
<feature type="domain" description="DNA2/NAM7 helicase helicase" evidence="7">
    <location>
        <begin position="645"/>
        <end position="718"/>
    </location>
</feature>
<dbReference type="CDD" id="cd18042">
    <property type="entry name" value="DEXXQc_SETX"/>
    <property type="match status" value="1"/>
</dbReference>
<keyword evidence="2" id="KW-0378">Hydrolase</keyword>
<dbReference type="AlphaFoldDB" id="A0A5C7HAQ7"/>
<evidence type="ECO:0000256" key="6">
    <source>
        <dbReference type="SAM" id="Phobius"/>
    </source>
</evidence>
<dbReference type="Pfam" id="PF13087">
    <property type="entry name" value="AAA_12"/>
    <property type="match status" value="1"/>
</dbReference>
<evidence type="ECO:0000313" key="10">
    <source>
        <dbReference type="Proteomes" id="UP000323000"/>
    </source>
</evidence>
<dbReference type="InterPro" id="IPR027417">
    <property type="entry name" value="P-loop_NTPase"/>
</dbReference>
<feature type="compositionally biased region" description="Acidic residues" evidence="5">
    <location>
        <begin position="1010"/>
        <end position="1031"/>
    </location>
</feature>
<dbReference type="OrthoDB" id="6513042at2759"/>
<dbReference type="EMBL" id="VAHF01000009">
    <property type="protein sequence ID" value="TXG53869.1"/>
    <property type="molecule type" value="Genomic_DNA"/>
</dbReference>
<dbReference type="CDD" id="cd18808">
    <property type="entry name" value="SF1_C_Upf1"/>
    <property type="match status" value="1"/>
</dbReference>
<dbReference type="Pfam" id="PF13086">
    <property type="entry name" value="AAA_11"/>
    <property type="match status" value="2"/>
</dbReference>
<dbReference type="InterPro" id="IPR045055">
    <property type="entry name" value="DNA2/NAM7-like"/>
</dbReference>
<evidence type="ECO:0000256" key="3">
    <source>
        <dbReference type="ARBA" id="ARBA00022806"/>
    </source>
</evidence>
<keyword evidence="4" id="KW-0067">ATP-binding</keyword>
<dbReference type="SUPFAM" id="SSF52540">
    <property type="entry name" value="P-loop containing nucleoside triphosphate hydrolases"/>
    <property type="match status" value="1"/>
</dbReference>
<dbReference type="FunFam" id="3.40.50.300:FF:000326">
    <property type="entry name" value="P-loop containing nucleoside triphosphate hydrolase"/>
    <property type="match status" value="1"/>
</dbReference>
<comment type="caution">
    <text evidence="9">The sequence shown here is derived from an EMBL/GenBank/DDBJ whole genome shotgun (WGS) entry which is preliminary data.</text>
</comment>
<evidence type="ECO:0000256" key="5">
    <source>
        <dbReference type="SAM" id="MobiDB-lite"/>
    </source>
</evidence>
<evidence type="ECO:0000259" key="8">
    <source>
        <dbReference type="Pfam" id="PF13087"/>
    </source>
</evidence>
<evidence type="ECO:0000256" key="4">
    <source>
        <dbReference type="ARBA" id="ARBA00022840"/>
    </source>
</evidence>
<gene>
    <name evidence="9" type="ORF">EZV62_019125</name>
</gene>
<feature type="domain" description="DNA2/NAM7 helicase-like C-terminal" evidence="8">
    <location>
        <begin position="726"/>
        <end position="931"/>
    </location>
</feature>
<feature type="domain" description="DNA2/NAM7 helicase helicase" evidence="7">
    <location>
        <begin position="444"/>
        <end position="633"/>
    </location>
</feature>
<feature type="transmembrane region" description="Helical" evidence="6">
    <location>
        <begin position="101"/>
        <end position="124"/>
    </location>
</feature>
<dbReference type="InterPro" id="IPR041677">
    <property type="entry name" value="DNA2/NAM7_AAA_11"/>
</dbReference>
<dbReference type="InterPro" id="IPR041679">
    <property type="entry name" value="DNA2/NAM7-like_C"/>
</dbReference>